<dbReference type="AlphaFoldDB" id="A0AAF0AIS7"/>
<dbReference type="KEGG" id="dce:O6P33_00320"/>
<evidence type="ECO:0000313" key="3">
    <source>
        <dbReference type="EMBL" id="WBE25329.1"/>
    </source>
</evidence>
<feature type="transmembrane region" description="Helical" evidence="1">
    <location>
        <begin position="6"/>
        <end position="27"/>
    </location>
</feature>
<keyword evidence="4" id="KW-1185">Reference proteome</keyword>
<dbReference type="InterPro" id="IPR051599">
    <property type="entry name" value="Cell_Envelope_Assoc"/>
</dbReference>
<keyword evidence="1" id="KW-0812">Transmembrane</keyword>
<sequence length="257" mass="28537">MTWRYIIKQLAFPPSSLLILLLLSFVLRKRWPKVALTSFILGVAGLYTMSLPITVEYAARALETEIPLTQAQWPSLNQQADAIVILGGGREVNDPAWQGDQPSLMAMQRLRYGARLAKATNLPVLVSGGLHFGQPPSEAQIMADSLAEDFGITARWLEGESRTTWENALYTAKILQAEGIQRVLLVTDAWHMPRSRWSYEQLGFSVTSAPVGFLSGANSRPLNGWMPESKALWQNTALLNEAIGALLYRLSYRAPKP</sequence>
<gene>
    <name evidence="3" type="ORF">O6P33_00320</name>
</gene>
<evidence type="ECO:0000256" key="1">
    <source>
        <dbReference type="SAM" id="Phobius"/>
    </source>
</evidence>
<dbReference type="Proteomes" id="UP001212189">
    <property type="component" value="Chromosome"/>
</dbReference>
<dbReference type="GO" id="GO:0000270">
    <property type="term" value="P:peptidoglycan metabolic process"/>
    <property type="evidence" value="ECO:0007669"/>
    <property type="project" value="TreeGrafter"/>
</dbReference>
<name>A0AAF0AIS7_9GAMM</name>
<dbReference type="GO" id="GO:0005886">
    <property type="term" value="C:plasma membrane"/>
    <property type="evidence" value="ECO:0007669"/>
    <property type="project" value="TreeGrafter"/>
</dbReference>
<dbReference type="Gene3D" id="3.40.50.620">
    <property type="entry name" value="HUPs"/>
    <property type="match status" value="1"/>
</dbReference>
<dbReference type="PANTHER" id="PTHR30336:SF4">
    <property type="entry name" value="ENVELOPE BIOGENESIS FACTOR ELYC"/>
    <property type="match status" value="1"/>
</dbReference>
<dbReference type="EMBL" id="CP114976">
    <property type="protein sequence ID" value="WBE25329.1"/>
    <property type="molecule type" value="Genomic_DNA"/>
</dbReference>
<keyword evidence="1" id="KW-1133">Transmembrane helix</keyword>
<accession>A0AAF0AIS7</accession>
<dbReference type="PANTHER" id="PTHR30336">
    <property type="entry name" value="INNER MEMBRANE PROTEIN, PROBABLE PERMEASE"/>
    <property type="match status" value="1"/>
</dbReference>
<protein>
    <submittedName>
        <fullName evidence="3">YdcF family protein</fullName>
    </submittedName>
</protein>
<dbReference type="RefSeq" id="WP_269818275.1">
    <property type="nucleotide sequence ID" value="NZ_CP114976.1"/>
</dbReference>
<dbReference type="InterPro" id="IPR014729">
    <property type="entry name" value="Rossmann-like_a/b/a_fold"/>
</dbReference>
<dbReference type="InterPro" id="IPR003848">
    <property type="entry name" value="DUF218"/>
</dbReference>
<feature type="domain" description="DUF218" evidence="2">
    <location>
        <begin position="81"/>
        <end position="244"/>
    </location>
</feature>
<reference evidence="3 4" key="1">
    <citation type="submission" date="2022-12" db="EMBL/GenBank/DDBJ databases">
        <title>Coexistence and Characterization of a Novel Tigecycline Resistance gene tet(X) variant and blaNDM-1 in a Pseudomonas caeni Isolate of Chicken Origin.</title>
        <authorList>
            <person name="Lu X."/>
            <person name="Zhang L."/>
            <person name="Li R."/>
            <person name="Wang Z."/>
        </authorList>
    </citation>
    <scope>NUCLEOTIDE SEQUENCE [LARGE SCALE GENOMIC DNA]</scope>
    <source>
        <strain evidence="3 4">CE14</strain>
    </source>
</reference>
<evidence type="ECO:0000259" key="2">
    <source>
        <dbReference type="Pfam" id="PF02698"/>
    </source>
</evidence>
<dbReference type="CDD" id="cd06259">
    <property type="entry name" value="YdcF-like"/>
    <property type="match status" value="1"/>
</dbReference>
<feature type="transmembrane region" description="Helical" evidence="1">
    <location>
        <begin position="34"/>
        <end position="55"/>
    </location>
</feature>
<evidence type="ECO:0000313" key="4">
    <source>
        <dbReference type="Proteomes" id="UP001212189"/>
    </source>
</evidence>
<proteinExistence type="predicted"/>
<keyword evidence="1" id="KW-0472">Membrane</keyword>
<dbReference type="Pfam" id="PF02698">
    <property type="entry name" value="DUF218"/>
    <property type="match status" value="1"/>
</dbReference>
<organism evidence="3 4">
    <name type="scientific">Denitrificimonas caeni</name>
    <dbReference type="NCBI Taxonomy" id="521720"/>
    <lineage>
        <taxon>Bacteria</taxon>
        <taxon>Pseudomonadati</taxon>
        <taxon>Pseudomonadota</taxon>
        <taxon>Gammaproteobacteria</taxon>
        <taxon>Pseudomonadales</taxon>
        <taxon>Pseudomonadaceae</taxon>
        <taxon>Denitrificimonas</taxon>
    </lineage>
</organism>
<dbReference type="GO" id="GO:0043164">
    <property type="term" value="P:Gram-negative-bacterium-type cell wall biogenesis"/>
    <property type="evidence" value="ECO:0007669"/>
    <property type="project" value="TreeGrafter"/>
</dbReference>